<sequence length="956" mass="108177">MNSPDISVVVTVYNDAKRLPAAVASVVAQTYRGVEVLIVDDHSTDGSWETAQSLAAGRPGRIRAYRLPENSGGCGAPRNRGLEAARGRYVMFLDSDDTLHRDACRSMVAAAEQSDADIVSGMCVRVHVDSRDGKRVEWHPWLYSQTRTLESIAELPGLLAFDTLSTNKCYRRDFLREWDLTFLAGLPYEDLLFTAQAYVAARRITLIPNHVYYWNVYDKTTTRSISSRRHEITNFAHRMEIHRRVDELLAEYGMTDLRFHKDVKFLKHDLVLHLQDLPLLDAENRHRIADLARPYLAALHPDAYAEAQPLQAICAYLLARGDMRNLLPAADSLTNPGKLSSPLNERDGRIYWCAEHLDDPAGRRILDVTDAGWPVLPLRQLFLRNELTHYEDDGRGAVSLAGSIVNPLGRIKSDSRIRAQLEFRARRRSPKAFRFPLTSLRRTEQALEWQAQVHLAKQLRPLGIIDTVWDVRLLLDVDGVPLRTRLSATSAQLSDASPLHVRPRLTRLVADRLEPSVSRRGHLSFVLTAHGPAARHSSEMVRLAIAGPAGSLIKDAVRKGRRAKQRLNSGDTKIRVYHKVLCRLPIRKGLVVFESNLGKHYSDSPRALYEEMRRQGVAFRPVWSHAESRPEGFPADATLVRRWSWRHLRALAQADFWIDNQGMPLKLAKRPGTTYIQTWHGSALKRMGFDEPTYRARSQAARAHYQRALNRFDHFLIRSEHDVRTLAKAFHLRDETLIKSGYPRNDALVAAREEERRTGRRHRGPLAQALGIPDDKDVLLYAPTFRATAGGQVRDFALPFDAEAFAERFGGRYTLLVRAHYLSRVVLPPSVGDIVIDVTSHHDVTQLMLLADTLITDYSSVMFDYALLDRPMVFYAHDWEEYASAERGTYFDLRSKAPGPVTFTEDEFFNAIDALKDAGEADAGTRARFVAEFGEYEHGDAARIIIGSFFNRGGSQ</sequence>
<dbReference type="GO" id="GO:0005886">
    <property type="term" value="C:plasma membrane"/>
    <property type="evidence" value="ECO:0007669"/>
    <property type="project" value="UniProtKB-SubCell"/>
</dbReference>
<accession>A0AAU1IC15</accession>
<dbReference type="AlphaFoldDB" id="A0AAU1IC15"/>
<evidence type="ECO:0000256" key="3">
    <source>
        <dbReference type="ARBA" id="ARBA00022475"/>
    </source>
</evidence>
<proteinExistence type="inferred from homology"/>
<dbReference type="SUPFAM" id="SSF53448">
    <property type="entry name" value="Nucleotide-diphospho-sugar transferases"/>
    <property type="match status" value="1"/>
</dbReference>
<dbReference type="InterPro" id="IPR043149">
    <property type="entry name" value="TagF_N"/>
</dbReference>
<dbReference type="InterPro" id="IPR029044">
    <property type="entry name" value="Nucleotide-diphossugar_trans"/>
</dbReference>
<organism evidence="8">
    <name type="scientific">Streptomyces sp. NBC_00180</name>
    <dbReference type="NCBI Taxonomy" id="2903632"/>
    <lineage>
        <taxon>Bacteria</taxon>
        <taxon>Bacillati</taxon>
        <taxon>Actinomycetota</taxon>
        <taxon>Actinomycetes</taxon>
        <taxon>Kitasatosporales</taxon>
        <taxon>Streptomycetaceae</taxon>
        <taxon>Streptomyces</taxon>
    </lineage>
</organism>
<evidence type="ECO:0000313" key="8">
    <source>
        <dbReference type="EMBL" id="WTP91406.1"/>
    </source>
</evidence>
<keyword evidence="6" id="KW-0472">Membrane</keyword>
<dbReference type="PANTHER" id="PTHR37316:SF3">
    <property type="entry name" value="TEICHOIC ACID GLYCEROL-PHOSPHATE TRANSFERASE"/>
    <property type="match status" value="1"/>
</dbReference>
<keyword evidence="5" id="KW-0777">Teichoic acid biosynthesis</keyword>
<dbReference type="CDD" id="cd00761">
    <property type="entry name" value="Glyco_tranf_GTA_type"/>
    <property type="match status" value="1"/>
</dbReference>
<dbReference type="InterPro" id="IPR043148">
    <property type="entry name" value="TagF_C"/>
</dbReference>
<dbReference type="InterPro" id="IPR051612">
    <property type="entry name" value="Teichoic_Acid_Biosynth"/>
</dbReference>
<feature type="domain" description="Glycosyltransferase 2-like" evidence="7">
    <location>
        <begin position="7"/>
        <end position="176"/>
    </location>
</feature>
<dbReference type="Gene3D" id="3.90.550.10">
    <property type="entry name" value="Spore Coat Polysaccharide Biosynthesis Protein SpsA, Chain A"/>
    <property type="match status" value="1"/>
</dbReference>
<dbReference type="InterPro" id="IPR001173">
    <property type="entry name" value="Glyco_trans_2-like"/>
</dbReference>
<dbReference type="GO" id="GO:0047355">
    <property type="term" value="F:CDP-glycerol glycerophosphotransferase activity"/>
    <property type="evidence" value="ECO:0007669"/>
    <property type="project" value="InterPro"/>
</dbReference>
<dbReference type="GO" id="GO:0019350">
    <property type="term" value="P:teichoic acid biosynthetic process"/>
    <property type="evidence" value="ECO:0007669"/>
    <property type="project" value="UniProtKB-KW"/>
</dbReference>
<evidence type="ECO:0000256" key="2">
    <source>
        <dbReference type="ARBA" id="ARBA00010488"/>
    </source>
</evidence>
<dbReference type="EMBL" id="CP108140">
    <property type="protein sequence ID" value="WTP91406.1"/>
    <property type="molecule type" value="Genomic_DNA"/>
</dbReference>
<keyword evidence="3" id="KW-1003">Cell membrane</keyword>
<reference evidence="8" key="1">
    <citation type="submission" date="2022-10" db="EMBL/GenBank/DDBJ databases">
        <title>The complete genomes of actinobacterial strains from the NBC collection.</title>
        <authorList>
            <person name="Joergensen T.S."/>
            <person name="Alvarez Arevalo M."/>
            <person name="Sterndorff E.B."/>
            <person name="Faurdal D."/>
            <person name="Vuksanovic O."/>
            <person name="Mourched A.-S."/>
            <person name="Charusanti P."/>
            <person name="Shaw S."/>
            <person name="Blin K."/>
            <person name="Weber T."/>
        </authorList>
    </citation>
    <scope>NUCLEOTIDE SEQUENCE</scope>
    <source>
        <strain evidence="8">NBC 00180</strain>
    </source>
</reference>
<evidence type="ECO:0000256" key="6">
    <source>
        <dbReference type="ARBA" id="ARBA00023136"/>
    </source>
</evidence>
<dbReference type="Pfam" id="PF04464">
    <property type="entry name" value="Glyphos_transf"/>
    <property type="match status" value="1"/>
</dbReference>
<dbReference type="Gene3D" id="3.40.50.11820">
    <property type="match status" value="1"/>
</dbReference>
<name>A0AAU1IC15_9ACTN</name>
<evidence type="ECO:0000259" key="7">
    <source>
        <dbReference type="Pfam" id="PF00535"/>
    </source>
</evidence>
<evidence type="ECO:0000256" key="4">
    <source>
        <dbReference type="ARBA" id="ARBA00022679"/>
    </source>
</evidence>
<keyword evidence="4" id="KW-0808">Transferase</keyword>
<evidence type="ECO:0000256" key="1">
    <source>
        <dbReference type="ARBA" id="ARBA00004202"/>
    </source>
</evidence>
<comment type="similarity">
    <text evidence="2">Belongs to the CDP-glycerol glycerophosphotransferase family.</text>
</comment>
<protein>
    <submittedName>
        <fullName evidence="8">Bifunctional glycosyltransferase family 2 protein/CDP-glycerol:glycerophosphate glycerophosphotransferase</fullName>
    </submittedName>
</protein>
<dbReference type="Pfam" id="PF00535">
    <property type="entry name" value="Glycos_transf_2"/>
    <property type="match status" value="1"/>
</dbReference>
<evidence type="ECO:0000256" key="5">
    <source>
        <dbReference type="ARBA" id="ARBA00022944"/>
    </source>
</evidence>
<dbReference type="SUPFAM" id="SSF53756">
    <property type="entry name" value="UDP-Glycosyltransferase/glycogen phosphorylase"/>
    <property type="match status" value="1"/>
</dbReference>
<gene>
    <name evidence="8" type="ORF">OG477_41680</name>
</gene>
<comment type="subcellular location">
    <subcellularLocation>
        <location evidence="1">Cell membrane</location>
        <topology evidence="1">Peripheral membrane protein</topology>
    </subcellularLocation>
</comment>
<dbReference type="PANTHER" id="PTHR37316">
    <property type="entry name" value="TEICHOIC ACID GLYCEROL-PHOSPHATE PRIMASE"/>
    <property type="match status" value="1"/>
</dbReference>
<dbReference type="Gene3D" id="3.40.50.12580">
    <property type="match status" value="1"/>
</dbReference>
<dbReference type="InterPro" id="IPR007554">
    <property type="entry name" value="Glycerophosphate_synth"/>
</dbReference>